<dbReference type="PANTHER" id="PTHR45947">
    <property type="entry name" value="SULFOQUINOVOSYL TRANSFERASE SQD2"/>
    <property type="match status" value="1"/>
</dbReference>
<dbReference type="PANTHER" id="PTHR45947:SF3">
    <property type="entry name" value="SULFOQUINOVOSYL TRANSFERASE SQD2"/>
    <property type="match status" value="1"/>
</dbReference>
<evidence type="ECO:0000313" key="2">
    <source>
        <dbReference type="Proteomes" id="UP000244905"/>
    </source>
</evidence>
<keyword evidence="2" id="KW-1185">Reference proteome</keyword>
<reference evidence="2" key="1">
    <citation type="submission" date="2018-02" db="EMBL/GenBank/DDBJ databases">
        <authorList>
            <person name="Clavel T."/>
            <person name="Strowig T."/>
        </authorList>
    </citation>
    <scope>NUCLEOTIDE SEQUENCE [LARGE SCALE GENOMIC DNA]</scope>
    <source>
        <strain evidence="2">DSM 103720</strain>
    </source>
</reference>
<dbReference type="InterPro" id="IPR050194">
    <property type="entry name" value="Glycosyltransferase_grp1"/>
</dbReference>
<dbReference type="EMBL" id="PUEC01000022">
    <property type="protein sequence ID" value="PWB01374.1"/>
    <property type="molecule type" value="Genomic_DNA"/>
</dbReference>
<sequence length="390" mass="43678">MNGSGRRKILFVIDSFNIGGAERSLCTLLGLLPAEKFDISVMLASGGGPLEKYLPPDVRLSEIPLCADDLKSRLRFRFHHLRHALISRMARQRNLRSNPVELYWTEMGCLAPAPAESYDVAIAYHQGFPTYFVAEKVKAARKIAWINADIVRDNYSEAFNLRFYHLYNKVVTASARLRDLLLDAWHFRPEQLLPIRDIVSSALLRRLAGGDDSAPGQHSGPLRLLTVGRLAPVKGYDLLIATAALLRDRGFSFRWDIIGDGPMREEIRRLISRHSLEEHVTLLGPIDNPYPWMRSCDIYIQPSRSEGYGIAVCEAKAFCRPVIVTDFKVAPELIDHGRDGLIASMTAESLADAVTRLASPQLREKISSRIAASDSDDTSESLRLVLELLD</sequence>
<organism evidence="1 2">
    <name type="scientific">Duncaniella muris</name>
    <dbReference type="NCBI Taxonomy" id="2094150"/>
    <lineage>
        <taxon>Bacteria</taxon>
        <taxon>Pseudomonadati</taxon>
        <taxon>Bacteroidota</taxon>
        <taxon>Bacteroidia</taxon>
        <taxon>Bacteroidales</taxon>
        <taxon>Muribaculaceae</taxon>
        <taxon>Duncaniella</taxon>
    </lineage>
</organism>
<gene>
    <name evidence="1" type="ORF">C5O23_09965</name>
</gene>
<name>A0A2V1IIQ1_9BACT</name>
<accession>A0A2V1IIQ1</accession>
<dbReference type="GO" id="GO:0016757">
    <property type="term" value="F:glycosyltransferase activity"/>
    <property type="evidence" value="ECO:0007669"/>
    <property type="project" value="TreeGrafter"/>
</dbReference>
<dbReference type="Gene3D" id="3.40.50.2000">
    <property type="entry name" value="Glycogen Phosphorylase B"/>
    <property type="match status" value="2"/>
</dbReference>
<dbReference type="GeneID" id="82526665"/>
<dbReference type="CDD" id="cd03811">
    <property type="entry name" value="GT4_GT28_WabH-like"/>
    <property type="match status" value="1"/>
</dbReference>
<protein>
    <submittedName>
        <fullName evidence="1">Glycosyltransferase</fullName>
    </submittedName>
</protein>
<dbReference type="SUPFAM" id="SSF53756">
    <property type="entry name" value="UDP-Glycosyltransferase/glycogen phosphorylase"/>
    <property type="match status" value="1"/>
</dbReference>
<dbReference type="Pfam" id="PF13692">
    <property type="entry name" value="Glyco_trans_1_4"/>
    <property type="match status" value="1"/>
</dbReference>
<comment type="caution">
    <text evidence="1">The sequence shown here is derived from an EMBL/GenBank/DDBJ whole genome shotgun (WGS) entry which is preliminary data.</text>
</comment>
<dbReference type="Proteomes" id="UP000244905">
    <property type="component" value="Unassembled WGS sequence"/>
</dbReference>
<keyword evidence="1" id="KW-0808">Transferase</keyword>
<dbReference type="AlphaFoldDB" id="A0A2V1IIQ1"/>
<evidence type="ECO:0000313" key="1">
    <source>
        <dbReference type="EMBL" id="PWB01374.1"/>
    </source>
</evidence>
<proteinExistence type="predicted"/>
<dbReference type="RefSeq" id="WP_107032798.1">
    <property type="nucleotide sequence ID" value="NZ_CAOLSD010000003.1"/>
</dbReference>